<gene>
    <name evidence="1" type="ORF">Pta02_75870</name>
</gene>
<proteinExistence type="predicted"/>
<comment type="caution">
    <text evidence="1">The sequence shown here is derived from an EMBL/GenBank/DDBJ whole genome shotgun (WGS) entry which is preliminary data.</text>
</comment>
<dbReference type="AlphaFoldDB" id="A0A8J3T3C8"/>
<keyword evidence="2" id="KW-1185">Reference proteome</keyword>
<evidence type="ECO:0008006" key="3">
    <source>
        <dbReference type="Google" id="ProtNLM"/>
    </source>
</evidence>
<accession>A0A8J3T3C8</accession>
<name>A0A8J3T3C8_9ACTN</name>
<dbReference type="Proteomes" id="UP000634476">
    <property type="component" value="Unassembled WGS sequence"/>
</dbReference>
<protein>
    <recommendedName>
        <fullName evidence="3">Integrase</fullName>
    </recommendedName>
</protein>
<evidence type="ECO:0000313" key="1">
    <source>
        <dbReference type="EMBL" id="GII05579.1"/>
    </source>
</evidence>
<dbReference type="EMBL" id="BOOK01000071">
    <property type="protein sequence ID" value="GII05579.1"/>
    <property type="molecule type" value="Genomic_DNA"/>
</dbReference>
<organism evidence="1 2">
    <name type="scientific">Planobispora takensis</name>
    <dbReference type="NCBI Taxonomy" id="1367882"/>
    <lineage>
        <taxon>Bacteria</taxon>
        <taxon>Bacillati</taxon>
        <taxon>Actinomycetota</taxon>
        <taxon>Actinomycetes</taxon>
        <taxon>Streptosporangiales</taxon>
        <taxon>Streptosporangiaceae</taxon>
        <taxon>Planobispora</taxon>
    </lineage>
</organism>
<dbReference type="RefSeq" id="WP_377237484.1">
    <property type="nucleotide sequence ID" value="NZ_JBHLZT010000025.1"/>
</dbReference>
<evidence type="ECO:0000313" key="2">
    <source>
        <dbReference type="Proteomes" id="UP000634476"/>
    </source>
</evidence>
<reference evidence="1" key="1">
    <citation type="submission" date="2021-01" db="EMBL/GenBank/DDBJ databases">
        <title>Whole genome shotgun sequence of Planobispora takensis NBRC 109077.</title>
        <authorList>
            <person name="Komaki H."/>
            <person name="Tamura T."/>
        </authorList>
    </citation>
    <scope>NUCLEOTIDE SEQUENCE</scope>
    <source>
        <strain evidence="1">NBRC 109077</strain>
    </source>
</reference>
<sequence length="149" mass="16217">MAALDALTGSRRANLLVSLRSLFAFAKKTGKVFRDPTRGIRVGQHPYRLAQRLDQDDVDQATEAATTPAARLVLMLAAVQAATLERLRVDRQLEEALVSGPDPLHLAAVFGLDPKTAICYAENARALLVTMVEEQDSTGRDEPKGPRPI</sequence>